<dbReference type="AlphaFoldDB" id="L0K578"/>
<dbReference type="RefSeq" id="WP_015326143.1">
    <property type="nucleotide sequence ID" value="NC_019978.1"/>
</dbReference>
<dbReference type="KEGG" id="hhl:Halha_0423"/>
<sequence>MYWIGVFIAIYIISLLINKKEDKKPDSRKNLKEKWKKDNLDDAIEVINTEDIDQIIAFLEVEAEIAVSEGKDTRSLAGMGTVIFGPIALLAEGVKELINGSKWRGQGGKARIDSYIKDLKEYKKIKLKGIKKASDEKGKLKFSRGRLENKIPKLINYRKEELDALNEEGIVSDEKRIEELNRLKEIEGYLSSEINYINSVIMEREEMDQKVKQYHDKKDKINKAYERGYMSEEDYQSKLQEIKKDFNN</sequence>
<reference evidence="2" key="1">
    <citation type="submission" date="2012-02" db="EMBL/GenBank/DDBJ databases">
        <title>The complete genome of Halobacteroides halobius DSM 5150.</title>
        <authorList>
            <person name="Lucas S."/>
            <person name="Copeland A."/>
            <person name="Lapidus A."/>
            <person name="Glavina del Rio T."/>
            <person name="Dalin E."/>
            <person name="Tice H."/>
            <person name="Bruce D."/>
            <person name="Goodwin L."/>
            <person name="Pitluck S."/>
            <person name="Peters L."/>
            <person name="Mikhailova N."/>
            <person name="Gu W."/>
            <person name="Kyrpides N."/>
            <person name="Mavromatis K."/>
            <person name="Ivanova N."/>
            <person name="Brettin T."/>
            <person name="Detter J.C."/>
            <person name="Han C."/>
            <person name="Larimer F."/>
            <person name="Land M."/>
            <person name="Hauser L."/>
            <person name="Markowitz V."/>
            <person name="Cheng J.-F."/>
            <person name="Hugenholtz P."/>
            <person name="Woyke T."/>
            <person name="Wu D."/>
            <person name="Tindall B."/>
            <person name="Pomrenke H."/>
            <person name="Brambilla E."/>
            <person name="Klenk H.-P."/>
            <person name="Eisen J.A."/>
        </authorList>
    </citation>
    <scope>NUCLEOTIDE SEQUENCE [LARGE SCALE GENOMIC DNA]</scope>
    <source>
        <strain evidence="2">ATCC 35273 / DSM 5150 / MD-1</strain>
    </source>
</reference>
<dbReference type="EMBL" id="CP003359">
    <property type="protein sequence ID" value="AGB40417.1"/>
    <property type="molecule type" value="Genomic_DNA"/>
</dbReference>
<accession>L0K578</accession>
<dbReference type="STRING" id="748449.Halha_0423"/>
<keyword evidence="2" id="KW-1185">Reference proteome</keyword>
<evidence type="ECO:0000313" key="1">
    <source>
        <dbReference type="EMBL" id="AGB40417.1"/>
    </source>
</evidence>
<dbReference type="Proteomes" id="UP000010880">
    <property type="component" value="Chromosome"/>
</dbReference>
<proteinExistence type="predicted"/>
<evidence type="ECO:0000313" key="2">
    <source>
        <dbReference type="Proteomes" id="UP000010880"/>
    </source>
</evidence>
<organism evidence="1 2">
    <name type="scientific">Halobacteroides halobius (strain ATCC 35273 / DSM 5150 / MD-1)</name>
    <dbReference type="NCBI Taxonomy" id="748449"/>
    <lineage>
        <taxon>Bacteria</taxon>
        <taxon>Bacillati</taxon>
        <taxon>Bacillota</taxon>
        <taxon>Clostridia</taxon>
        <taxon>Halanaerobiales</taxon>
        <taxon>Halobacteroidaceae</taxon>
        <taxon>Halobacteroides</taxon>
    </lineage>
</organism>
<protein>
    <submittedName>
        <fullName evidence="1">Uncharacterized protein</fullName>
    </submittedName>
</protein>
<gene>
    <name evidence="1" type="ordered locus">Halha_0423</name>
</gene>
<name>L0K578_HALHC</name>
<dbReference type="HOGENOM" id="CLU_1118943_0_0_9"/>